<name>A0A2I0AWN9_9ASPA</name>
<keyword evidence="3" id="KW-1185">Reference proteome</keyword>
<dbReference type="Proteomes" id="UP000236161">
    <property type="component" value="Unassembled WGS sequence"/>
</dbReference>
<dbReference type="AlphaFoldDB" id="A0A2I0AWN9"/>
<protein>
    <submittedName>
        <fullName evidence="2">Uncharacterized protein</fullName>
    </submittedName>
</protein>
<accession>A0A2I0AWN9</accession>
<feature type="compositionally biased region" description="Basic and acidic residues" evidence="1">
    <location>
        <begin position="85"/>
        <end position="111"/>
    </location>
</feature>
<evidence type="ECO:0000313" key="3">
    <source>
        <dbReference type="Proteomes" id="UP000236161"/>
    </source>
</evidence>
<dbReference type="EMBL" id="KZ451942">
    <property type="protein sequence ID" value="PKA59964.1"/>
    <property type="molecule type" value="Genomic_DNA"/>
</dbReference>
<organism evidence="2 3">
    <name type="scientific">Apostasia shenzhenica</name>
    <dbReference type="NCBI Taxonomy" id="1088818"/>
    <lineage>
        <taxon>Eukaryota</taxon>
        <taxon>Viridiplantae</taxon>
        <taxon>Streptophyta</taxon>
        <taxon>Embryophyta</taxon>
        <taxon>Tracheophyta</taxon>
        <taxon>Spermatophyta</taxon>
        <taxon>Magnoliopsida</taxon>
        <taxon>Liliopsida</taxon>
        <taxon>Asparagales</taxon>
        <taxon>Orchidaceae</taxon>
        <taxon>Apostasioideae</taxon>
        <taxon>Apostasia</taxon>
    </lineage>
</organism>
<feature type="compositionally biased region" description="Basic and acidic residues" evidence="1">
    <location>
        <begin position="125"/>
        <end position="134"/>
    </location>
</feature>
<proteinExistence type="predicted"/>
<gene>
    <name evidence="2" type="ORF">AXF42_Ash009648</name>
</gene>
<reference evidence="2 3" key="1">
    <citation type="journal article" date="2017" name="Nature">
        <title>The Apostasia genome and the evolution of orchids.</title>
        <authorList>
            <person name="Zhang G.Q."/>
            <person name="Liu K.W."/>
            <person name="Li Z."/>
            <person name="Lohaus R."/>
            <person name="Hsiao Y.Y."/>
            <person name="Niu S.C."/>
            <person name="Wang J.Y."/>
            <person name="Lin Y.C."/>
            <person name="Xu Q."/>
            <person name="Chen L.J."/>
            <person name="Yoshida K."/>
            <person name="Fujiwara S."/>
            <person name="Wang Z.W."/>
            <person name="Zhang Y.Q."/>
            <person name="Mitsuda N."/>
            <person name="Wang M."/>
            <person name="Liu G.H."/>
            <person name="Pecoraro L."/>
            <person name="Huang H.X."/>
            <person name="Xiao X.J."/>
            <person name="Lin M."/>
            <person name="Wu X.Y."/>
            <person name="Wu W.L."/>
            <person name="Chen Y.Y."/>
            <person name="Chang S.B."/>
            <person name="Sakamoto S."/>
            <person name="Ohme-Takagi M."/>
            <person name="Yagi M."/>
            <person name="Zeng S.J."/>
            <person name="Shen C.Y."/>
            <person name="Yeh C.M."/>
            <person name="Luo Y.B."/>
            <person name="Tsai W.C."/>
            <person name="Van de Peer Y."/>
            <person name="Liu Z.J."/>
        </authorList>
    </citation>
    <scope>NUCLEOTIDE SEQUENCE [LARGE SCALE GENOMIC DNA]</scope>
    <source>
        <strain evidence="3">cv. Shenzhen</strain>
        <tissue evidence="2">Stem</tissue>
    </source>
</reference>
<sequence>MPQKIRELKEVVLVGETSTGEKLAPWKIMLKDEEIERLLPGLGAFSEGVRESPLVVHRPTPLGAPVPASEKKRKSFLLSLPPLDLRSDEEKEEKDKKGEEEEGTKGKKEESLLAAFASAPSIEGSGDKMEEVTTEKGVVLPAAPSATFGTEGV</sequence>
<evidence type="ECO:0000313" key="2">
    <source>
        <dbReference type="EMBL" id="PKA59964.1"/>
    </source>
</evidence>
<evidence type="ECO:0000256" key="1">
    <source>
        <dbReference type="SAM" id="MobiDB-lite"/>
    </source>
</evidence>
<feature type="region of interest" description="Disordered" evidence="1">
    <location>
        <begin position="56"/>
        <end position="153"/>
    </location>
</feature>